<dbReference type="EMBL" id="JARKIB010000001">
    <property type="protein sequence ID" value="KAJ7785920.1"/>
    <property type="molecule type" value="Genomic_DNA"/>
</dbReference>
<reference evidence="2" key="1">
    <citation type="submission" date="2023-03" db="EMBL/GenBank/DDBJ databases">
        <title>Massive genome expansion in bonnet fungi (Mycena s.s.) driven by repeated elements and novel gene families across ecological guilds.</title>
        <authorList>
            <consortium name="Lawrence Berkeley National Laboratory"/>
            <person name="Harder C.B."/>
            <person name="Miyauchi S."/>
            <person name="Viragh M."/>
            <person name="Kuo A."/>
            <person name="Thoen E."/>
            <person name="Andreopoulos B."/>
            <person name="Lu D."/>
            <person name="Skrede I."/>
            <person name="Drula E."/>
            <person name="Henrissat B."/>
            <person name="Morin E."/>
            <person name="Kohler A."/>
            <person name="Barry K."/>
            <person name="LaButti K."/>
            <person name="Morin E."/>
            <person name="Salamov A."/>
            <person name="Lipzen A."/>
            <person name="Mereny Z."/>
            <person name="Hegedus B."/>
            <person name="Baldrian P."/>
            <person name="Stursova M."/>
            <person name="Weitz H."/>
            <person name="Taylor A."/>
            <person name="Grigoriev I.V."/>
            <person name="Nagy L.G."/>
            <person name="Martin F."/>
            <person name="Kauserud H."/>
        </authorList>
    </citation>
    <scope>NUCLEOTIDE SEQUENCE</scope>
    <source>
        <strain evidence="2">CBHHK182m</strain>
    </source>
</reference>
<keyword evidence="3" id="KW-1185">Reference proteome</keyword>
<proteinExistence type="predicted"/>
<dbReference type="Proteomes" id="UP001215598">
    <property type="component" value="Unassembled WGS sequence"/>
</dbReference>
<evidence type="ECO:0000259" key="1">
    <source>
        <dbReference type="PROSITE" id="PS50004"/>
    </source>
</evidence>
<feature type="domain" description="C2" evidence="1">
    <location>
        <begin position="6"/>
        <end position="130"/>
    </location>
</feature>
<dbReference type="PANTHER" id="PTHR46980:SF2">
    <property type="entry name" value="TRICALBIN-1-RELATED"/>
    <property type="match status" value="1"/>
</dbReference>
<dbReference type="PANTHER" id="PTHR46980">
    <property type="entry name" value="TRICALBIN-1-RELATED"/>
    <property type="match status" value="1"/>
</dbReference>
<dbReference type="InterPro" id="IPR052455">
    <property type="entry name" value="Tricalbin_domain"/>
</dbReference>
<dbReference type="InterPro" id="IPR035892">
    <property type="entry name" value="C2_domain_sf"/>
</dbReference>
<organism evidence="2 3">
    <name type="scientific">Mycena metata</name>
    <dbReference type="NCBI Taxonomy" id="1033252"/>
    <lineage>
        <taxon>Eukaryota</taxon>
        <taxon>Fungi</taxon>
        <taxon>Dikarya</taxon>
        <taxon>Basidiomycota</taxon>
        <taxon>Agaricomycotina</taxon>
        <taxon>Agaricomycetes</taxon>
        <taxon>Agaricomycetidae</taxon>
        <taxon>Agaricales</taxon>
        <taxon>Marasmiineae</taxon>
        <taxon>Mycenaceae</taxon>
        <taxon>Mycena</taxon>
    </lineage>
</organism>
<dbReference type="PROSITE" id="PS50004">
    <property type="entry name" value="C2"/>
    <property type="match status" value="1"/>
</dbReference>
<name>A0AAD7KHM0_9AGAR</name>
<dbReference type="Pfam" id="PF00168">
    <property type="entry name" value="C2"/>
    <property type="match status" value="2"/>
</dbReference>
<evidence type="ECO:0000313" key="3">
    <source>
        <dbReference type="Proteomes" id="UP001215598"/>
    </source>
</evidence>
<evidence type="ECO:0000313" key="2">
    <source>
        <dbReference type="EMBL" id="KAJ7785920.1"/>
    </source>
</evidence>
<accession>A0AAD7KHM0</accession>
<dbReference type="Gene3D" id="2.60.40.150">
    <property type="entry name" value="C2 domain"/>
    <property type="match status" value="2"/>
</dbReference>
<sequence length="296" mass="33003">MPDLPAPKSLMIKNQPRTAGASSFEATGALKVIIQSAHIDGADAWYRWRRPPSPFVSIRVSDTRTATDMQADTYDPSWIRQTFFLLVKSPNELVTLKLYDHHAYRKHRFLGATSFAMDRLRSANGMALDAQLPLLKEKKRKGDLLCSLFYFPVLSSPENETGVGIVRLTVHRAEDLLPSEETSRNSTIKPKAKIRLAWDGPTIHATPRRKILEENRSAVWESQHEFLCFDKCACVVYVDVSDPHLENPALGHVSISLPDFIDATTAKRGPWPLSGSASGKLFASAEWRPLNLAAGP</sequence>
<gene>
    <name evidence="2" type="ORF">B0H16DRAFT_9690</name>
</gene>
<comment type="caution">
    <text evidence="2">The sequence shown here is derived from an EMBL/GenBank/DDBJ whole genome shotgun (WGS) entry which is preliminary data.</text>
</comment>
<dbReference type="SUPFAM" id="SSF49562">
    <property type="entry name" value="C2 domain (Calcium/lipid-binding domain, CaLB)"/>
    <property type="match status" value="2"/>
</dbReference>
<dbReference type="AlphaFoldDB" id="A0AAD7KHM0"/>
<dbReference type="InterPro" id="IPR000008">
    <property type="entry name" value="C2_dom"/>
</dbReference>
<dbReference type="SMART" id="SM00239">
    <property type="entry name" value="C2"/>
    <property type="match status" value="2"/>
</dbReference>
<protein>
    <recommendedName>
        <fullName evidence="1">C2 domain-containing protein</fullName>
    </recommendedName>
</protein>